<accession>A0ABV6JJL2</accession>
<keyword evidence="3" id="KW-1185">Reference proteome</keyword>
<evidence type="ECO:0000256" key="1">
    <source>
        <dbReference type="SAM" id="MobiDB-lite"/>
    </source>
</evidence>
<dbReference type="RefSeq" id="WP_204817974.1">
    <property type="nucleotide sequence ID" value="NZ_JANHOF010000002.1"/>
</dbReference>
<gene>
    <name evidence="2" type="ORF">ACFFJ8_32615</name>
</gene>
<feature type="compositionally biased region" description="Polar residues" evidence="1">
    <location>
        <begin position="1"/>
        <end position="25"/>
    </location>
</feature>
<dbReference type="EMBL" id="JBHLVF010000047">
    <property type="protein sequence ID" value="MFC0396105.1"/>
    <property type="molecule type" value="Genomic_DNA"/>
</dbReference>
<sequence length="57" mass="6536">MSRNANYNRNRNKGSDNNGQSNSNVHGGEFRKGRKSLFKNNNPQGEDIPNEYIHTEE</sequence>
<name>A0ABV6JJL2_9BACL</name>
<comment type="caution">
    <text evidence="2">The sequence shown here is derived from an EMBL/GenBank/DDBJ whole genome shotgun (WGS) entry which is preliminary data.</text>
</comment>
<reference evidence="2 3" key="1">
    <citation type="submission" date="2024-09" db="EMBL/GenBank/DDBJ databases">
        <authorList>
            <person name="Sun Q."/>
            <person name="Mori K."/>
        </authorList>
    </citation>
    <scope>NUCLEOTIDE SEQUENCE [LARGE SCALE GENOMIC DNA]</scope>
    <source>
        <strain evidence="2 3">CCM 4839</strain>
    </source>
</reference>
<evidence type="ECO:0000313" key="3">
    <source>
        <dbReference type="Proteomes" id="UP001589818"/>
    </source>
</evidence>
<organism evidence="2 3">
    <name type="scientific">Paenibacillus mendelii</name>
    <dbReference type="NCBI Taxonomy" id="206163"/>
    <lineage>
        <taxon>Bacteria</taxon>
        <taxon>Bacillati</taxon>
        <taxon>Bacillota</taxon>
        <taxon>Bacilli</taxon>
        <taxon>Bacillales</taxon>
        <taxon>Paenibacillaceae</taxon>
        <taxon>Paenibacillus</taxon>
    </lineage>
</organism>
<protein>
    <submittedName>
        <fullName evidence="2">Uncharacterized protein</fullName>
    </submittedName>
</protein>
<dbReference type="Proteomes" id="UP001589818">
    <property type="component" value="Unassembled WGS sequence"/>
</dbReference>
<evidence type="ECO:0000313" key="2">
    <source>
        <dbReference type="EMBL" id="MFC0396105.1"/>
    </source>
</evidence>
<feature type="region of interest" description="Disordered" evidence="1">
    <location>
        <begin position="1"/>
        <end position="57"/>
    </location>
</feature>
<proteinExistence type="predicted"/>